<reference evidence="2 3" key="2">
    <citation type="journal article" date="2006" name="J. Microbiol. Methods">
        <title>Genomic flank-sequencing of plasposon insertion sites for rapid identification of functional genes.</title>
        <authorList>
            <person name="Leveau J.H."/>
            <person name="Gerards S."/>
            <person name="Fritsche K."/>
            <person name="Zondag G."/>
            <person name="van Veen J.A."/>
        </authorList>
    </citation>
    <scope>NUCLEOTIDE SEQUENCE [LARGE SCALE GENOMIC DNA]</scope>
    <source>
        <strain evidence="2 3">Ter331</strain>
    </source>
</reference>
<evidence type="ECO:0000313" key="2">
    <source>
        <dbReference type="EMBL" id="AEK63510.1"/>
    </source>
</evidence>
<evidence type="ECO:0000256" key="1">
    <source>
        <dbReference type="SAM" id="MobiDB-lite"/>
    </source>
</evidence>
<sequence length="52" mass="5469">MKKAPKGCFNAAQRGGFLSNDKSGSSNHGHDGFLGWFLADNKKGAIGAFDLV</sequence>
<reference evidence="2 3" key="4">
    <citation type="journal article" date="2010" name="Environ. Microbiol.">
        <title>The bacterial genus Collimonas: mycophagy, weathering and other adaptive solutions to life in oligotrophic soil environments.</title>
        <authorList>
            <person name="Leveau J.H."/>
            <person name="Uroz S."/>
            <person name="de Boer W."/>
        </authorList>
    </citation>
    <scope>NUCLEOTIDE SEQUENCE [LARGE SCALE GENOMIC DNA]</scope>
    <source>
        <strain evidence="2 3">Ter331</strain>
    </source>
</reference>
<proteinExistence type="predicted"/>
<reference evidence="3" key="6">
    <citation type="submission" date="2011-05" db="EMBL/GenBank/DDBJ databases">
        <title>Complete sequence of Collimonas fungivorans Ter331.</title>
        <authorList>
            <person name="Leveau J.H."/>
        </authorList>
    </citation>
    <scope>NUCLEOTIDE SEQUENCE [LARGE SCALE GENOMIC DNA]</scope>
    <source>
        <strain evidence="3">Ter331</strain>
    </source>
</reference>
<dbReference type="Proteomes" id="UP000008392">
    <property type="component" value="Chromosome"/>
</dbReference>
<name>G0AAY6_COLFT</name>
<dbReference type="HOGENOM" id="CLU_3078729_0_0_4"/>
<dbReference type="KEGG" id="cfu:CFU_3686"/>
<reference evidence="2 3" key="1">
    <citation type="journal article" date="2004" name="Environ. Microbiol.">
        <title>Phylogeny-function analysis of (meta)genomic libraries: screening for expression of ribosomal RNA genes by large-insert library fluorescent in situ hybridization (LIL-FISH).</title>
        <authorList>
            <person name="Leveau J.H."/>
            <person name="Gerards S."/>
            <person name="de Boer W."/>
            <person name="van Veen J.A."/>
        </authorList>
    </citation>
    <scope>NUCLEOTIDE SEQUENCE [LARGE SCALE GENOMIC DNA]</scope>
    <source>
        <strain evidence="2 3">Ter331</strain>
    </source>
</reference>
<gene>
    <name evidence="2" type="ordered locus">CFU_3686</name>
</gene>
<reference evidence="2 3" key="3">
    <citation type="journal article" date="2008" name="FEMS Microbiol. Ecol.">
        <title>Identification and characterization of genes underlying chitinolysis in Collimonas fungivorans Ter331.</title>
        <authorList>
            <person name="Fritsche K."/>
            <person name="de Boer W."/>
            <person name="Gerards S."/>
            <person name="van den Berg M."/>
            <person name="van Veen J.A."/>
            <person name="Leveau J.H."/>
        </authorList>
    </citation>
    <scope>NUCLEOTIDE SEQUENCE [LARGE SCALE GENOMIC DNA]</scope>
    <source>
        <strain evidence="2 3">Ter331</strain>
    </source>
</reference>
<evidence type="ECO:0000313" key="3">
    <source>
        <dbReference type="Proteomes" id="UP000008392"/>
    </source>
</evidence>
<keyword evidence="3" id="KW-1185">Reference proteome</keyword>
<dbReference type="EMBL" id="CP002745">
    <property type="protein sequence ID" value="AEK63510.1"/>
    <property type="molecule type" value="Genomic_DNA"/>
</dbReference>
<dbReference type="AlphaFoldDB" id="G0AAY6"/>
<protein>
    <submittedName>
        <fullName evidence="2">Uncharacterized protein</fullName>
    </submittedName>
</protein>
<reference evidence="2 3" key="5">
    <citation type="journal article" date="2011" name="ISME J.">
        <title>Dual transcriptional profiling of a bacterial/fungal confrontation: Collimonas fungivorans versus Aspergillus niger.</title>
        <authorList>
            <person name="Mela F."/>
            <person name="Fritsche K."/>
            <person name="de Boer W."/>
            <person name="van Veen J.A."/>
            <person name="de Graaff L.H."/>
            <person name="van den Berg M."/>
            <person name="Leveau J.H."/>
        </authorList>
    </citation>
    <scope>NUCLEOTIDE SEQUENCE [LARGE SCALE GENOMIC DNA]</scope>
    <source>
        <strain evidence="2 3">Ter331</strain>
    </source>
</reference>
<accession>G0AAY6</accession>
<organism evidence="2 3">
    <name type="scientific">Collimonas fungivorans (strain Ter331)</name>
    <dbReference type="NCBI Taxonomy" id="1005048"/>
    <lineage>
        <taxon>Bacteria</taxon>
        <taxon>Pseudomonadati</taxon>
        <taxon>Pseudomonadota</taxon>
        <taxon>Betaproteobacteria</taxon>
        <taxon>Burkholderiales</taxon>
        <taxon>Oxalobacteraceae</taxon>
        <taxon>Collimonas</taxon>
    </lineage>
</organism>
<feature type="region of interest" description="Disordered" evidence="1">
    <location>
        <begin position="1"/>
        <end position="26"/>
    </location>
</feature>